<sequence>MFRTVSTVLLLIWLGASAHAFSGYGFTVCRLDPNGDNFLALRTGPGSGNPMIMRLPPGTLVEERGSPTNGKWLPVVVQQTPQQVYLRDMPSGYVWGDYLCPS</sequence>
<dbReference type="AlphaFoldDB" id="A0A1Y5RQ46"/>
<reference evidence="2 3" key="1">
    <citation type="submission" date="2017-03" db="EMBL/GenBank/DDBJ databases">
        <authorList>
            <person name="Afonso C.L."/>
            <person name="Miller P.J."/>
            <person name="Scott M.A."/>
            <person name="Spackman E."/>
            <person name="Goraichik I."/>
            <person name="Dimitrov K.M."/>
            <person name="Suarez D.L."/>
            <person name="Swayne D.E."/>
        </authorList>
    </citation>
    <scope>NUCLEOTIDE SEQUENCE [LARGE SCALE GENOMIC DNA]</scope>
    <source>
        <strain evidence="2 3">CECT 7066</strain>
    </source>
</reference>
<gene>
    <name evidence="2" type="ORF">PAM7066_00757</name>
</gene>
<protein>
    <recommendedName>
        <fullName evidence="4">Bacterial SH3 domain protein</fullName>
    </recommendedName>
</protein>
<dbReference type="STRING" id="315423.SAMN04488020_102524"/>
<keyword evidence="3" id="KW-1185">Reference proteome</keyword>
<dbReference type="Proteomes" id="UP000193870">
    <property type="component" value="Unassembled WGS sequence"/>
</dbReference>
<evidence type="ECO:0000313" key="3">
    <source>
        <dbReference type="Proteomes" id="UP000193870"/>
    </source>
</evidence>
<name>A0A1Y5RQ46_9RHOB</name>
<dbReference type="RefSeq" id="WP_085852807.1">
    <property type="nucleotide sequence ID" value="NZ_FOPF01000002.1"/>
</dbReference>
<evidence type="ECO:0008006" key="4">
    <source>
        <dbReference type="Google" id="ProtNLM"/>
    </source>
</evidence>
<evidence type="ECO:0000313" key="2">
    <source>
        <dbReference type="EMBL" id="SLN22788.1"/>
    </source>
</evidence>
<organism evidence="2 3">
    <name type="scientific">Palleronia marisminoris</name>
    <dbReference type="NCBI Taxonomy" id="315423"/>
    <lineage>
        <taxon>Bacteria</taxon>
        <taxon>Pseudomonadati</taxon>
        <taxon>Pseudomonadota</taxon>
        <taxon>Alphaproteobacteria</taxon>
        <taxon>Rhodobacterales</taxon>
        <taxon>Roseobacteraceae</taxon>
        <taxon>Palleronia</taxon>
    </lineage>
</organism>
<feature type="signal peptide" evidence="1">
    <location>
        <begin position="1"/>
        <end position="20"/>
    </location>
</feature>
<accession>A0A1Y5RQ46</accession>
<dbReference type="OrthoDB" id="9816009at2"/>
<proteinExistence type="predicted"/>
<keyword evidence="1" id="KW-0732">Signal</keyword>
<feature type="chain" id="PRO_5010997173" description="Bacterial SH3 domain protein" evidence="1">
    <location>
        <begin position="21"/>
        <end position="102"/>
    </location>
</feature>
<dbReference type="Gene3D" id="2.30.30.40">
    <property type="entry name" value="SH3 Domains"/>
    <property type="match status" value="1"/>
</dbReference>
<dbReference type="EMBL" id="FWFV01000002">
    <property type="protein sequence ID" value="SLN22788.1"/>
    <property type="molecule type" value="Genomic_DNA"/>
</dbReference>
<evidence type="ECO:0000256" key="1">
    <source>
        <dbReference type="SAM" id="SignalP"/>
    </source>
</evidence>